<proteinExistence type="predicted"/>
<evidence type="ECO:0000313" key="2">
    <source>
        <dbReference type="Proteomes" id="UP000214606"/>
    </source>
</evidence>
<gene>
    <name evidence="1" type="ORF">AP3564_14170</name>
</gene>
<dbReference type="Proteomes" id="UP000214606">
    <property type="component" value="Chromosome"/>
</dbReference>
<protein>
    <submittedName>
        <fullName evidence="1">Uncharacterized protein</fullName>
    </submittedName>
</protein>
<reference evidence="1 2" key="1">
    <citation type="submission" date="2016-10" db="EMBL/GenBank/DDBJ databases">
        <title>The whole genome sequencing and assembly of Aeribacillus pallidus KCTC3564 strain.</title>
        <authorList>
            <person name="Lee Y.-J."/>
            <person name="Park M.-K."/>
            <person name="Yi H."/>
            <person name="Bahn Y.-S."/>
            <person name="Kim J.F."/>
            <person name="Lee D.-W."/>
        </authorList>
    </citation>
    <scope>NUCLEOTIDE SEQUENCE [LARGE SCALE GENOMIC DNA]</scope>
    <source>
        <strain evidence="1 2">KCTC3564</strain>
    </source>
</reference>
<dbReference type="EMBL" id="CP017703">
    <property type="protein sequence ID" value="ASS91207.1"/>
    <property type="molecule type" value="Genomic_DNA"/>
</dbReference>
<dbReference type="AlphaFoldDB" id="A0A223E7G4"/>
<sequence length="122" mass="14208">MYIYTKFGYRYTAKLCIFFFQKTTCQLGTKQCRSKKRYRVAIFRDTHGYEIRIVTNVLTIGGKDRRYVSKTLDGRDLFGGSSSILFGTIENAVYNSRLRRHCLRAVKMAIEVGAKGAYFHFF</sequence>
<name>A0A223E7G4_9BACI</name>
<accession>A0A223E7G4</accession>
<dbReference type="KEGG" id="apak:AP3564_14170"/>
<organism evidence="1 2">
    <name type="scientific">Aeribacillus pallidus</name>
    <dbReference type="NCBI Taxonomy" id="33936"/>
    <lineage>
        <taxon>Bacteria</taxon>
        <taxon>Bacillati</taxon>
        <taxon>Bacillota</taxon>
        <taxon>Bacilli</taxon>
        <taxon>Bacillales</taxon>
        <taxon>Bacillaceae</taxon>
        <taxon>Aeribacillus</taxon>
    </lineage>
</organism>
<evidence type="ECO:0000313" key="1">
    <source>
        <dbReference type="EMBL" id="ASS91207.1"/>
    </source>
</evidence>